<name>A0ABU9DN96_9BACL</name>
<feature type="signal peptide" evidence="2">
    <location>
        <begin position="1"/>
        <end position="18"/>
    </location>
</feature>
<dbReference type="PROSITE" id="PS51257">
    <property type="entry name" value="PROKAR_LIPOPROTEIN"/>
    <property type="match status" value="1"/>
</dbReference>
<accession>A0ABU9DN96</accession>
<organism evidence="3 4">
    <name type="scientific">Paenibacillus filicis</name>
    <dbReference type="NCBI Taxonomy" id="669464"/>
    <lineage>
        <taxon>Bacteria</taxon>
        <taxon>Bacillati</taxon>
        <taxon>Bacillota</taxon>
        <taxon>Bacilli</taxon>
        <taxon>Bacillales</taxon>
        <taxon>Paenibacillaceae</taxon>
        <taxon>Paenibacillus</taxon>
    </lineage>
</organism>
<sequence length="295" mass="31985">MKKWNNVLIASALAVSLAACGSKVDPGAATNGASAPPASSPTSTAQAPAASSAPTVGELINKTMEASQSLKSYSMDSQIEQKMTMTQNDQKQEQAIKMAIKTDMINEPLAMVQEISMNMPGLPSSQQIKQYITQDGIFMQTQGKWMKLPAEMKDQLLQAVQNQASPQKQLEQFNTIVKDTKVTEEGGHYVLDATVSGDHVKDLVKGFMSGTGPGGANPQIEALMQQMKIQSMKIKYVIKKDGYIPVSMNVAMLMDMEQQGQKMSMDMKMDSTFSNYNAVKEIKVPQEALNSATGT</sequence>
<feature type="region of interest" description="Disordered" evidence="1">
    <location>
        <begin position="28"/>
        <end position="54"/>
    </location>
</feature>
<proteinExistence type="predicted"/>
<protein>
    <submittedName>
        <fullName evidence="3">DUF6612 family protein</fullName>
    </submittedName>
</protein>
<dbReference type="InterPro" id="IPR046720">
    <property type="entry name" value="DUF6612"/>
</dbReference>
<keyword evidence="2" id="KW-0732">Signal</keyword>
<comment type="caution">
    <text evidence="3">The sequence shown here is derived from an EMBL/GenBank/DDBJ whole genome shotgun (WGS) entry which is preliminary data.</text>
</comment>
<evidence type="ECO:0000256" key="1">
    <source>
        <dbReference type="SAM" id="MobiDB-lite"/>
    </source>
</evidence>
<feature type="chain" id="PRO_5046748888" evidence="2">
    <location>
        <begin position="19"/>
        <end position="295"/>
    </location>
</feature>
<evidence type="ECO:0000313" key="4">
    <source>
        <dbReference type="Proteomes" id="UP001469365"/>
    </source>
</evidence>
<evidence type="ECO:0000313" key="3">
    <source>
        <dbReference type="EMBL" id="MEK8130341.1"/>
    </source>
</evidence>
<gene>
    <name evidence="3" type="ORF">WMW72_20760</name>
</gene>
<reference evidence="3 4" key="1">
    <citation type="submission" date="2024-04" db="EMBL/GenBank/DDBJ databases">
        <title>draft genome sequnece of Paenibacillus filicis.</title>
        <authorList>
            <person name="Kim D.-U."/>
        </authorList>
    </citation>
    <scope>NUCLEOTIDE SEQUENCE [LARGE SCALE GENOMIC DNA]</scope>
    <source>
        <strain evidence="3 4">KACC14197</strain>
    </source>
</reference>
<evidence type="ECO:0000256" key="2">
    <source>
        <dbReference type="SAM" id="SignalP"/>
    </source>
</evidence>
<keyword evidence="4" id="KW-1185">Reference proteome</keyword>
<dbReference type="Gene3D" id="2.50.20.20">
    <property type="match status" value="1"/>
</dbReference>
<dbReference type="Proteomes" id="UP001469365">
    <property type="component" value="Unassembled WGS sequence"/>
</dbReference>
<dbReference type="RefSeq" id="WP_341417472.1">
    <property type="nucleotide sequence ID" value="NZ_JBBPCC010000014.1"/>
</dbReference>
<dbReference type="EMBL" id="JBBPCC010000014">
    <property type="protein sequence ID" value="MEK8130341.1"/>
    <property type="molecule type" value="Genomic_DNA"/>
</dbReference>
<dbReference type="Pfam" id="PF20316">
    <property type="entry name" value="DUF6612"/>
    <property type="match status" value="1"/>
</dbReference>